<protein>
    <recommendedName>
        <fullName evidence="5">ZAD domain-containing protein</fullName>
    </recommendedName>
</protein>
<evidence type="ECO:0000256" key="2">
    <source>
        <dbReference type="SAM" id="MobiDB-lite"/>
    </source>
</evidence>
<gene>
    <name evidence="3" type="ORF">NQ314_007994</name>
</gene>
<proteinExistence type="predicted"/>
<evidence type="ECO:0000313" key="3">
    <source>
        <dbReference type="EMBL" id="KAJ8950141.1"/>
    </source>
</evidence>
<organism evidence="3 4">
    <name type="scientific">Rhamnusium bicolor</name>
    <dbReference type="NCBI Taxonomy" id="1586634"/>
    <lineage>
        <taxon>Eukaryota</taxon>
        <taxon>Metazoa</taxon>
        <taxon>Ecdysozoa</taxon>
        <taxon>Arthropoda</taxon>
        <taxon>Hexapoda</taxon>
        <taxon>Insecta</taxon>
        <taxon>Pterygota</taxon>
        <taxon>Neoptera</taxon>
        <taxon>Endopterygota</taxon>
        <taxon>Coleoptera</taxon>
        <taxon>Polyphaga</taxon>
        <taxon>Cucujiformia</taxon>
        <taxon>Chrysomeloidea</taxon>
        <taxon>Cerambycidae</taxon>
        <taxon>Lepturinae</taxon>
        <taxon>Rhagiini</taxon>
        <taxon>Rhamnusium</taxon>
    </lineage>
</organism>
<sequence>MSVLGDVSHEQHIASLLSTILNKEIKEDPERSQVLCKKCFKLVHELDELQNRVTEIKNEILENHKSCVQKTEIEDDFEVQETKELTDKTMEESNKENEVPKKNSRYTFFR</sequence>
<evidence type="ECO:0008006" key="5">
    <source>
        <dbReference type="Google" id="ProtNLM"/>
    </source>
</evidence>
<feature type="compositionally biased region" description="Basic and acidic residues" evidence="2">
    <location>
        <begin position="87"/>
        <end position="101"/>
    </location>
</feature>
<dbReference type="Gene3D" id="3.40.1800.20">
    <property type="match status" value="1"/>
</dbReference>
<feature type="coiled-coil region" evidence="1">
    <location>
        <begin position="39"/>
        <end position="66"/>
    </location>
</feature>
<keyword evidence="4" id="KW-1185">Reference proteome</keyword>
<feature type="region of interest" description="Disordered" evidence="2">
    <location>
        <begin position="87"/>
        <end position="110"/>
    </location>
</feature>
<evidence type="ECO:0000256" key="1">
    <source>
        <dbReference type="SAM" id="Coils"/>
    </source>
</evidence>
<dbReference type="AlphaFoldDB" id="A0AAV8YEK4"/>
<evidence type="ECO:0000313" key="4">
    <source>
        <dbReference type="Proteomes" id="UP001162156"/>
    </source>
</evidence>
<keyword evidence="1" id="KW-0175">Coiled coil</keyword>
<name>A0AAV8YEK4_9CUCU</name>
<dbReference type="Proteomes" id="UP001162156">
    <property type="component" value="Unassembled WGS sequence"/>
</dbReference>
<accession>A0AAV8YEK4</accession>
<reference evidence="3" key="1">
    <citation type="journal article" date="2023" name="Insect Mol. Biol.">
        <title>Genome sequencing provides insights into the evolution of gene families encoding plant cell wall-degrading enzymes in longhorned beetles.</title>
        <authorList>
            <person name="Shin N.R."/>
            <person name="Okamura Y."/>
            <person name="Kirsch R."/>
            <person name="Pauchet Y."/>
        </authorList>
    </citation>
    <scope>NUCLEOTIDE SEQUENCE</scope>
    <source>
        <strain evidence="3">RBIC_L_NR</strain>
    </source>
</reference>
<dbReference type="EMBL" id="JANEYF010002186">
    <property type="protein sequence ID" value="KAJ8950141.1"/>
    <property type="molecule type" value="Genomic_DNA"/>
</dbReference>
<comment type="caution">
    <text evidence="3">The sequence shown here is derived from an EMBL/GenBank/DDBJ whole genome shotgun (WGS) entry which is preliminary data.</text>
</comment>